<evidence type="ECO:0000313" key="3">
    <source>
        <dbReference type="Proteomes" id="UP000514462"/>
    </source>
</evidence>
<accession>A0AAP9U877</accession>
<evidence type="ECO:0000313" key="2">
    <source>
        <dbReference type="EMBL" id="QMR43040.1"/>
    </source>
</evidence>
<reference evidence="3" key="1">
    <citation type="submission" date="2020-06" db="EMBL/GenBank/DDBJ databases">
        <title>REHAB project genomes.</title>
        <authorList>
            <person name="Shaw L.P."/>
        </authorList>
    </citation>
    <scope>NUCLEOTIDE SEQUENCE [LARGE SCALE GENOMIC DNA]</scope>
    <source>
        <strain evidence="3">RHBSTW-00938</strain>
        <plasmid evidence="3">prhbstw-00938_2</plasmid>
    </source>
</reference>
<protein>
    <submittedName>
        <fullName evidence="2">Uncharacterized protein</fullName>
    </submittedName>
</protein>
<proteinExistence type="predicted"/>
<geneLocation type="plasmid" evidence="3">
    <name>prhbstw-00938_2</name>
</geneLocation>
<organism evidence="2 3">
    <name type="scientific">Klebsiella aerogenes</name>
    <name type="common">Enterobacter aerogenes</name>
    <dbReference type="NCBI Taxonomy" id="548"/>
    <lineage>
        <taxon>Bacteria</taxon>
        <taxon>Pseudomonadati</taxon>
        <taxon>Pseudomonadota</taxon>
        <taxon>Gammaproteobacteria</taxon>
        <taxon>Enterobacterales</taxon>
        <taxon>Enterobacteriaceae</taxon>
        <taxon>Klebsiella/Raoultella group</taxon>
        <taxon>Klebsiella</taxon>
    </lineage>
</organism>
<evidence type="ECO:0000256" key="1">
    <source>
        <dbReference type="SAM" id="Phobius"/>
    </source>
</evidence>
<dbReference type="RefSeq" id="WP_182015420.1">
    <property type="nucleotide sequence ID" value="NZ_CP055905.1"/>
</dbReference>
<gene>
    <name evidence="2" type="ORF">HV331_26515</name>
</gene>
<dbReference type="EMBL" id="CP055905">
    <property type="protein sequence ID" value="QMR43040.1"/>
    <property type="molecule type" value="Genomic_DNA"/>
</dbReference>
<keyword evidence="2" id="KW-0614">Plasmid</keyword>
<keyword evidence="1" id="KW-1133">Transmembrane helix</keyword>
<keyword evidence="1" id="KW-0472">Membrane</keyword>
<name>A0AAP9U877_KLEAE</name>
<sequence length="150" mass="16357">MLMTYYVFCGLAAVLLVSLQSFCGILLLTPRDVGGTLFGGLFLDFMCLGGWLLATFGLVVTILLRSVGARMALTCSSAIQGGVGVWWLLNYPDDANGNLIFSPAPDDIQSMLFIIGLFLLGSFFLILKGYLQPKNELSHLEHSARSKNSW</sequence>
<feature type="transmembrane region" description="Helical" evidence="1">
    <location>
        <begin position="109"/>
        <end position="127"/>
    </location>
</feature>
<dbReference type="AlphaFoldDB" id="A0AAP9U877"/>
<dbReference type="Proteomes" id="UP000514462">
    <property type="component" value="Plasmid pRHBSTW-00938_2"/>
</dbReference>
<keyword evidence="1" id="KW-0812">Transmembrane</keyword>
<feature type="transmembrane region" description="Helical" evidence="1">
    <location>
        <begin position="37"/>
        <end position="64"/>
    </location>
</feature>
<feature type="transmembrane region" description="Helical" evidence="1">
    <location>
        <begin position="71"/>
        <end position="89"/>
    </location>
</feature>